<reference evidence="1 2" key="1">
    <citation type="submission" date="2023-08" db="EMBL/GenBank/DDBJ databases">
        <title>A Necator americanus chromosomal reference genome.</title>
        <authorList>
            <person name="Ilik V."/>
            <person name="Petrzelkova K.J."/>
            <person name="Pardy F."/>
            <person name="Fuh T."/>
            <person name="Niatou-Singa F.S."/>
            <person name="Gouil Q."/>
            <person name="Baker L."/>
            <person name="Ritchie M.E."/>
            <person name="Jex A.R."/>
            <person name="Gazzola D."/>
            <person name="Li H."/>
            <person name="Toshio Fujiwara R."/>
            <person name="Zhan B."/>
            <person name="Aroian R.V."/>
            <person name="Pafco B."/>
            <person name="Schwarz E.M."/>
        </authorList>
    </citation>
    <scope>NUCLEOTIDE SEQUENCE [LARGE SCALE GENOMIC DNA]</scope>
    <source>
        <strain evidence="1 2">Aroian</strain>
        <tissue evidence="1">Whole animal</tissue>
    </source>
</reference>
<dbReference type="EMBL" id="JAVFWL010000006">
    <property type="protein sequence ID" value="KAK6765948.1"/>
    <property type="molecule type" value="Genomic_DNA"/>
</dbReference>
<evidence type="ECO:0000313" key="1">
    <source>
        <dbReference type="EMBL" id="KAK6765948.1"/>
    </source>
</evidence>
<protein>
    <submittedName>
        <fullName evidence="1">Uncharacterized protein</fullName>
    </submittedName>
</protein>
<comment type="caution">
    <text evidence="1">The sequence shown here is derived from an EMBL/GenBank/DDBJ whole genome shotgun (WGS) entry which is preliminary data.</text>
</comment>
<name>A0ABR1ETN6_NECAM</name>
<sequence>MDKTRKHLFACSMFPICVDRTLNYLVPEIIYHHHNDIDVEKEPKKDMYMRKGGAIREKRQRTVIERTVINNYGGRGFGRQPFGNQYGPGAGGFNQGLGHNGWGGFNRGPFGGPPPPQTVVKTTVIRQG</sequence>
<proteinExistence type="predicted"/>
<evidence type="ECO:0000313" key="2">
    <source>
        <dbReference type="Proteomes" id="UP001303046"/>
    </source>
</evidence>
<accession>A0ABR1ETN6</accession>
<organism evidence="1 2">
    <name type="scientific">Necator americanus</name>
    <name type="common">Human hookworm</name>
    <dbReference type="NCBI Taxonomy" id="51031"/>
    <lineage>
        <taxon>Eukaryota</taxon>
        <taxon>Metazoa</taxon>
        <taxon>Ecdysozoa</taxon>
        <taxon>Nematoda</taxon>
        <taxon>Chromadorea</taxon>
        <taxon>Rhabditida</taxon>
        <taxon>Rhabditina</taxon>
        <taxon>Rhabditomorpha</taxon>
        <taxon>Strongyloidea</taxon>
        <taxon>Ancylostomatidae</taxon>
        <taxon>Bunostominae</taxon>
        <taxon>Necator</taxon>
    </lineage>
</organism>
<keyword evidence="2" id="KW-1185">Reference proteome</keyword>
<gene>
    <name evidence="1" type="primary">Necator_chrX.g25871</name>
    <name evidence="1" type="ORF">RB195_025705</name>
</gene>
<dbReference type="Proteomes" id="UP001303046">
    <property type="component" value="Unassembled WGS sequence"/>
</dbReference>